<evidence type="ECO:0000313" key="1">
    <source>
        <dbReference type="Proteomes" id="UP000887580"/>
    </source>
</evidence>
<proteinExistence type="predicted"/>
<protein>
    <submittedName>
        <fullName evidence="2">BTB domain-containing protein</fullName>
    </submittedName>
</protein>
<reference evidence="2" key="1">
    <citation type="submission" date="2022-11" db="UniProtKB">
        <authorList>
            <consortium name="WormBaseParasite"/>
        </authorList>
    </citation>
    <scope>IDENTIFICATION</scope>
</reference>
<organism evidence="1 2">
    <name type="scientific">Panagrolaimus sp. PS1159</name>
    <dbReference type="NCBI Taxonomy" id="55785"/>
    <lineage>
        <taxon>Eukaryota</taxon>
        <taxon>Metazoa</taxon>
        <taxon>Ecdysozoa</taxon>
        <taxon>Nematoda</taxon>
        <taxon>Chromadorea</taxon>
        <taxon>Rhabditida</taxon>
        <taxon>Tylenchina</taxon>
        <taxon>Panagrolaimomorpha</taxon>
        <taxon>Panagrolaimoidea</taxon>
        <taxon>Panagrolaimidae</taxon>
        <taxon>Panagrolaimus</taxon>
    </lineage>
</organism>
<accession>A0AC35F982</accession>
<evidence type="ECO:0000313" key="2">
    <source>
        <dbReference type="WBParaSite" id="PS1159_v2.g1510.t1"/>
    </source>
</evidence>
<sequence length="152" mass="17592">MATNENFFCYNAYEKLYLNTDDDADTIFLVHGQEVKAHKCIIIKRTEALKAMINSDLAPADGRHVISDEKIKVKDFKEFLKFLYLDNCDVGYNNLGALLHMSDMYLVPYLKQYCMKRVEECQHINGILGCSELAILYEDTCPEMIQICFKKL</sequence>
<name>A0AC35F982_9BILA</name>
<dbReference type="WBParaSite" id="PS1159_v2.g1510.t1">
    <property type="protein sequence ID" value="PS1159_v2.g1510.t1"/>
    <property type="gene ID" value="PS1159_v2.g1510"/>
</dbReference>
<dbReference type="Proteomes" id="UP000887580">
    <property type="component" value="Unplaced"/>
</dbReference>